<evidence type="ECO:0000256" key="1">
    <source>
        <dbReference type="SAM" id="MobiDB-lite"/>
    </source>
</evidence>
<feature type="compositionally biased region" description="Basic and acidic residues" evidence="1">
    <location>
        <begin position="555"/>
        <end position="568"/>
    </location>
</feature>
<dbReference type="EMBL" id="JAVRRG010000019">
    <property type="protein sequence ID" value="KAK5097310.1"/>
    <property type="molecule type" value="Genomic_DNA"/>
</dbReference>
<evidence type="ECO:0008006" key="4">
    <source>
        <dbReference type="Google" id="ProtNLM"/>
    </source>
</evidence>
<evidence type="ECO:0000313" key="3">
    <source>
        <dbReference type="Proteomes" id="UP001345013"/>
    </source>
</evidence>
<organism evidence="2 3">
    <name type="scientific">Lithohypha guttulata</name>
    <dbReference type="NCBI Taxonomy" id="1690604"/>
    <lineage>
        <taxon>Eukaryota</taxon>
        <taxon>Fungi</taxon>
        <taxon>Dikarya</taxon>
        <taxon>Ascomycota</taxon>
        <taxon>Pezizomycotina</taxon>
        <taxon>Eurotiomycetes</taxon>
        <taxon>Chaetothyriomycetidae</taxon>
        <taxon>Chaetothyriales</taxon>
        <taxon>Trichomeriaceae</taxon>
        <taxon>Lithohypha</taxon>
    </lineage>
</organism>
<protein>
    <recommendedName>
        <fullName evidence="4">F-box domain-containing protein</fullName>
    </recommendedName>
</protein>
<reference evidence="2 3" key="1">
    <citation type="submission" date="2023-08" db="EMBL/GenBank/DDBJ databases">
        <title>Black Yeasts Isolated from many extreme environments.</title>
        <authorList>
            <person name="Coleine C."/>
            <person name="Stajich J.E."/>
            <person name="Selbmann L."/>
        </authorList>
    </citation>
    <scope>NUCLEOTIDE SEQUENCE [LARGE SCALE GENOMIC DNA]</scope>
    <source>
        <strain evidence="2 3">CCFEE 5885</strain>
    </source>
</reference>
<evidence type="ECO:0000313" key="2">
    <source>
        <dbReference type="EMBL" id="KAK5097310.1"/>
    </source>
</evidence>
<dbReference type="Proteomes" id="UP001345013">
    <property type="component" value="Unassembled WGS sequence"/>
</dbReference>
<sequence length="581" mass="66257">MVKSTILNTSVPTEAEHIHDVATRKAVLRLKQAKDHDHDLQSCYYWYAHENFDFEAAAARLRSESHHVAVSQKLPDVEPAMASTQTGVFPAEIWHFICGRLGHIDLISLRSTNRGFADIAAEYLVRTIYLDTSFESFARLQEVASHPLLRKGVTKLIFEAGILGDIGCIHNYSRHFDLQHHADFKPRPPSQNDQSDQSDRAKRLHSRNMAKFEKAVEEKYLAYRKVFEAQQLLVEGPKDHLFNCMDGLFNLEEIILQTEGCSHMMSSRFRDKYLNDCAIPMDRQPSHTVWQLEKVLRPGIPLKRLTARQLSPTFFDGKGNRSLEWLQASFKDFELLRLSFKQEYESNEADEEALVPIGSRMLKDTRLSQVLRSAVNLKNLTINFSGAERAACRLTEIMPALPWSFPQLSILDLNFFQASEDELLQVLKAQPKLYGLTLAFIILTEGCWASLVRRLRNDLILGTCWLEGILEDPSGLYSTDLCDRDMWATEHDIWNLSMALDLHITEPICDYAESGFDDEGDFDLCCNPIHRYADDFADEEELTFEFGPIYSDSEGEFKDSGGDDKSLPDLEEGPTSPMSLD</sequence>
<keyword evidence="3" id="KW-1185">Reference proteome</keyword>
<gene>
    <name evidence="2" type="ORF">LTR24_002357</name>
</gene>
<feature type="region of interest" description="Disordered" evidence="1">
    <location>
        <begin position="549"/>
        <end position="581"/>
    </location>
</feature>
<proteinExistence type="predicted"/>
<comment type="caution">
    <text evidence="2">The sequence shown here is derived from an EMBL/GenBank/DDBJ whole genome shotgun (WGS) entry which is preliminary data.</text>
</comment>
<feature type="region of interest" description="Disordered" evidence="1">
    <location>
        <begin position="183"/>
        <end position="204"/>
    </location>
</feature>
<name>A0ABR0KI80_9EURO</name>
<accession>A0ABR0KI80</accession>